<dbReference type="EMBL" id="LT629705">
    <property type="protein sequence ID" value="SDO67932.1"/>
    <property type="molecule type" value="Genomic_DNA"/>
</dbReference>
<protein>
    <recommendedName>
        <fullName evidence="3">N-acetyltransferase</fullName>
    </recommendedName>
</protein>
<accession>A0A1H0LIF0</accession>
<dbReference type="AlphaFoldDB" id="A0A1H0LIF0"/>
<evidence type="ECO:0000313" key="2">
    <source>
        <dbReference type="Proteomes" id="UP000198827"/>
    </source>
</evidence>
<gene>
    <name evidence="1" type="ORF">SAMN04489798_3566</name>
</gene>
<organism evidence="1 2">
    <name type="scientific">Pseudomonas arsenicoxydans</name>
    <dbReference type="NCBI Taxonomy" id="702115"/>
    <lineage>
        <taxon>Bacteria</taxon>
        <taxon>Pseudomonadati</taxon>
        <taxon>Pseudomonadota</taxon>
        <taxon>Gammaproteobacteria</taxon>
        <taxon>Pseudomonadales</taxon>
        <taxon>Pseudomonadaceae</taxon>
        <taxon>Pseudomonas</taxon>
    </lineage>
</organism>
<dbReference type="SUPFAM" id="SSF55729">
    <property type="entry name" value="Acyl-CoA N-acyltransferases (Nat)"/>
    <property type="match status" value="1"/>
</dbReference>
<name>A0A1H0LIF0_9PSED</name>
<evidence type="ECO:0008006" key="3">
    <source>
        <dbReference type="Google" id="ProtNLM"/>
    </source>
</evidence>
<proteinExistence type="predicted"/>
<reference evidence="1 2" key="1">
    <citation type="submission" date="2016-10" db="EMBL/GenBank/DDBJ databases">
        <authorList>
            <person name="de Groot N.N."/>
        </authorList>
    </citation>
    <scope>NUCLEOTIDE SEQUENCE [LARGE SCALE GENOMIC DNA]</scope>
    <source>
        <strain evidence="1 2">CECT 7543</strain>
    </source>
</reference>
<dbReference type="InterPro" id="IPR016181">
    <property type="entry name" value="Acyl_CoA_acyltransferase"/>
</dbReference>
<sequence length="259" mass="30023">MNAHELKSDAGYWPRLAPLHFRPMPSGVDKMSIFNKLSEHIRQKGLRTTLKKAWKHYVFSHEELLWMERDLVSPVPPYKLRSYPPLQVVTITPENAVAFTRYFGDRVDTMAELAREGYTGHMHLDDKGDAVAFIWGAARDYYDKHYYGCMFPVKKGEFFEFGGELTRAYWGTALSMDLQTELWKAMLAQGCNKVVDVCEFHNVPALKLHIRTGYNEQGRIMNVYELFGRWRFYRESHYSGSRLDALRKPAREPATAAAT</sequence>
<dbReference type="Gene3D" id="3.40.630.30">
    <property type="match status" value="1"/>
</dbReference>
<dbReference type="Proteomes" id="UP000198827">
    <property type="component" value="Chromosome I"/>
</dbReference>
<evidence type="ECO:0000313" key="1">
    <source>
        <dbReference type="EMBL" id="SDO67932.1"/>
    </source>
</evidence>